<dbReference type="AlphaFoldDB" id="A0A1W1VMX6"/>
<feature type="binding site" evidence="10">
    <location>
        <position position="257"/>
    </location>
    <ligand>
        <name>Zn(2+)</name>
        <dbReference type="ChEBI" id="CHEBI:29105"/>
    </ligand>
</feature>
<dbReference type="HAMAP" id="MF_01820">
    <property type="entry name" value="GTPase_RsgA"/>
    <property type="match status" value="1"/>
</dbReference>
<evidence type="ECO:0000256" key="6">
    <source>
        <dbReference type="ARBA" id="ARBA00022801"/>
    </source>
</evidence>
<feature type="domain" description="EngC GTPase" evidence="11">
    <location>
        <begin position="72"/>
        <end position="218"/>
    </location>
</feature>
<proteinExistence type="inferred from homology"/>
<dbReference type="SUPFAM" id="SSF50249">
    <property type="entry name" value="Nucleic acid-binding proteins"/>
    <property type="match status" value="1"/>
</dbReference>
<dbReference type="PANTHER" id="PTHR32120">
    <property type="entry name" value="SMALL RIBOSOMAL SUBUNIT BIOGENESIS GTPASE RSGA"/>
    <property type="match status" value="1"/>
</dbReference>
<keyword evidence="1 10" id="KW-0963">Cytoplasm</keyword>
<dbReference type="InterPro" id="IPR027417">
    <property type="entry name" value="P-loop_NTPase"/>
</dbReference>
<dbReference type="PROSITE" id="PS50936">
    <property type="entry name" value="ENGC_GTPASE"/>
    <property type="match status" value="1"/>
</dbReference>
<organism evidence="13 14">
    <name type="scientific">Thermanaeromonas toyohensis ToBE</name>
    <dbReference type="NCBI Taxonomy" id="698762"/>
    <lineage>
        <taxon>Bacteria</taxon>
        <taxon>Bacillati</taxon>
        <taxon>Bacillota</taxon>
        <taxon>Clostridia</taxon>
        <taxon>Neomoorellales</taxon>
        <taxon>Neomoorellaceae</taxon>
        <taxon>Thermanaeromonas</taxon>
    </lineage>
</organism>
<dbReference type="InterPro" id="IPR030378">
    <property type="entry name" value="G_CP_dom"/>
</dbReference>
<dbReference type="Pfam" id="PF03193">
    <property type="entry name" value="RsgA_GTPase"/>
    <property type="match status" value="1"/>
</dbReference>
<feature type="binding site" evidence="10">
    <location>
        <position position="244"/>
    </location>
    <ligand>
        <name>Zn(2+)</name>
        <dbReference type="ChEBI" id="CHEBI:29105"/>
    </ligand>
</feature>
<dbReference type="PROSITE" id="PS51721">
    <property type="entry name" value="G_CP"/>
    <property type="match status" value="1"/>
</dbReference>
<dbReference type="Gene3D" id="1.10.40.50">
    <property type="entry name" value="Probable gtpase engc, domain 3"/>
    <property type="match status" value="1"/>
</dbReference>
<dbReference type="GO" id="GO:0042274">
    <property type="term" value="P:ribosomal small subunit biogenesis"/>
    <property type="evidence" value="ECO:0007669"/>
    <property type="project" value="UniProtKB-UniRule"/>
</dbReference>
<evidence type="ECO:0000256" key="4">
    <source>
        <dbReference type="ARBA" id="ARBA00022730"/>
    </source>
</evidence>
<dbReference type="GO" id="GO:0003924">
    <property type="term" value="F:GTPase activity"/>
    <property type="evidence" value="ECO:0007669"/>
    <property type="project" value="UniProtKB-UniRule"/>
</dbReference>
<keyword evidence="8 10" id="KW-0694">RNA-binding</keyword>
<dbReference type="Pfam" id="PF16745">
    <property type="entry name" value="RsgA_N"/>
    <property type="match status" value="1"/>
</dbReference>
<reference evidence="13 14" key="1">
    <citation type="submission" date="2017-04" db="EMBL/GenBank/DDBJ databases">
        <authorList>
            <person name="Afonso C.L."/>
            <person name="Miller P.J."/>
            <person name="Scott M.A."/>
            <person name="Spackman E."/>
            <person name="Goraichik I."/>
            <person name="Dimitrov K.M."/>
            <person name="Suarez D.L."/>
            <person name="Swayne D.E."/>
        </authorList>
    </citation>
    <scope>NUCLEOTIDE SEQUENCE [LARGE SCALE GENOMIC DNA]</scope>
    <source>
        <strain evidence="13 14">ToBE</strain>
    </source>
</reference>
<evidence type="ECO:0000256" key="5">
    <source>
        <dbReference type="ARBA" id="ARBA00022741"/>
    </source>
</evidence>
<dbReference type="CDD" id="cd01854">
    <property type="entry name" value="YjeQ_EngC"/>
    <property type="match status" value="1"/>
</dbReference>
<evidence type="ECO:0000256" key="3">
    <source>
        <dbReference type="ARBA" id="ARBA00022723"/>
    </source>
</evidence>
<dbReference type="STRING" id="698762.SAMN00808754_1087"/>
<evidence type="ECO:0000256" key="10">
    <source>
        <dbReference type="HAMAP-Rule" id="MF_01820"/>
    </source>
</evidence>
<keyword evidence="6 10" id="KW-0378">Hydrolase</keyword>
<dbReference type="RefSeq" id="WP_084664578.1">
    <property type="nucleotide sequence ID" value="NZ_LT838272.1"/>
</dbReference>
<protein>
    <recommendedName>
        <fullName evidence="10">Small ribosomal subunit biogenesis GTPase RsgA</fullName>
        <ecNumber evidence="10">3.6.1.-</ecNumber>
    </recommendedName>
</protein>
<keyword evidence="9 10" id="KW-0342">GTP-binding</keyword>
<dbReference type="NCBIfam" id="TIGR00157">
    <property type="entry name" value="ribosome small subunit-dependent GTPase A"/>
    <property type="match status" value="1"/>
</dbReference>
<evidence type="ECO:0000313" key="13">
    <source>
        <dbReference type="EMBL" id="SMB94676.1"/>
    </source>
</evidence>
<comment type="subunit">
    <text evidence="10">Monomer. Associates with 30S ribosomal subunit, binds 16S rRNA.</text>
</comment>
<feature type="binding site" evidence="10">
    <location>
        <position position="249"/>
    </location>
    <ligand>
        <name>Zn(2+)</name>
        <dbReference type="ChEBI" id="CHEBI:29105"/>
    </ligand>
</feature>
<evidence type="ECO:0000256" key="2">
    <source>
        <dbReference type="ARBA" id="ARBA00022517"/>
    </source>
</evidence>
<dbReference type="InterPro" id="IPR010914">
    <property type="entry name" value="RsgA_GTPase_dom"/>
</dbReference>
<keyword evidence="4 10" id="KW-0699">rRNA-binding</keyword>
<keyword evidence="3 10" id="KW-0479">Metal-binding</keyword>
<sequence>MKEGILLKGIGGFYFVEANGEIYQCRLRGRFRQEEKEFLPGDRVQFREIAPGQGVIEGILPRKTKLERPAVANVDQVIIVMSLGEPPPDLELLDRLLILSLANGTEPIICWNKADIAKEEFIGLPSLYQGLGYRVLVTSAKTGQGIELLRETLKGHISTFAGPSGVGKSSLLNAIQPGLNLKTGEVSRKMGRGRHTTRQVELLVLKEGGMVADTPGFSRLYLPEMKREELASYFLEMEPYESQCRFHSCLHRTEPDCAVRRAVEKGLIPRHRYEHYLKFLGEVIEAERSY</sequence>
<dbReference type="GO" id="GO:0005737">
    <property type="term" value="C:cytoplasm"/>
    <property type="evidence" value="ECO:0007669"/>
    <property type="project" value="UniProtKB-SubCell"/>
</dbReference>
<gene>
    <name evidence="10" type="primary">rsgA</name>
    <name evidence="13" type="ORF">SAMN00808754_1087</name>
</gene>
<dbReference type="EMBL" id="LT838272">
    <property type="protein sequence ID" value="SMB94676.1"/>
    <property type="molecule type" value="Genomic_DNA"/>
</dbReference>
<dbReference type="SUPFAM" id="SSF52540">
    <property type="entry name" value="P-loop containing nucleoside triphosphate hydrolases"/>
    <property type="match status" value="1"/>
</dbReference>
<dbReference type="GO" id="GO:0005525">
    <property type="term" value="F:GTP binding"/>
    <property type="evidence" value="ECO:0007669"/>
    <property type="project" value="UniProtKB-UniRule"/>
</dbReference>
<comment type="function">
    <text evidence="10">One of several proteins that assist in the late maturation steps of the functional core of the 30S ribosomal subunit. Helps release RbfA from mature subunits. May play a role in the assembly of ribosomal proteins into the subunit. Circularly permuted GTPase that catalyzes slow GTP hydrolysis, GTPase activity is stimulated by the 30S ribosomal subunit.</text>
</comment>
<dbReference type="PANTHER" id="PTHR32120:SF11">
    <property type="entry name" value="SMALL RIBOSOMAL SUBUNIT BIOGENESIS GTPASE RSGA 1, MITOCHONDRIAL-RELATED"/>
    <property type="match status" value="1"/>
</dbReference>
<dbReference type="CDD" id="cd04466">
    <property type="entry name" value="S1_YloQ_GTPase"/>
    <property type="match status" value="1"/>
</dbReference>
<comment type="subcellular location">
    <subcellularLocation>
        <location evidence="10">Cytoplasm</location>
    </subcellularLocation>
</comment>
<dbReference type="Proteomes" id="UP000192569">
    <property type="component" value="Chromosome I"/>
</dbReference>
<evidence type="ECO:0000256" key="1">
    <source>
        <dbReference type="ARBA" id="ARBA00022490"/>
    </source>
</evidence>
<keyword evidence="14" id="KW-1185">Reference proteome</keyword>
<feature type="binding site" evidence="10">
    <location>
        <begin position="162"/>
        <end position="170"/>
    </location>
    <ligand>
        <name>GTP</name>
        <dbReference type="ChEBI" id="CHEBI:37565"/>
    </ligand>
</feature>
<feature type="binding site" evidence="10">
    <location>
        <begin position="112"/>
        <end position="115"/>
    </location>
    <ligand>
        <name>GTP</name>
        <dbReference type="ChEBI" id="CHEBI:37565"/>
    </ligand>
</feature>
<evidence type="ECO:0000256" key="7">
    <source>
        <dbReference type="ARBA" id="ARBA00022833"/>
    </source>
</evidence>
<name>A0A1W1VMX6_9FIRM</name>
<dbReference type="OrthoDB" id="9809485at2"/>
<dbReference type="InterPro" id="IPR004881">
    <property type="entry name" value="Ribosome_biogen_GTPase_RsgA"/>
</dbReference>
<keyword evidence="7 10" id="KW-0862">Zinc</keyword>
<dbReference type="Gene3D" id="2.40.50.140">
    <property type="entry name" value="Nucleic acid-binding proteins"/>
    <property type="match status" value="1"/>
</dbReference>
<evidence type="ECO:0000313" key="14">
    <source>
        <dbReference type="Proteomes" id="UP000192569"/>
    </source>
</evidence>
<dbReference type="InterPro" id="IPR031944">
    <property type="entry name" value="RsgA_N"/>
</dbReference>
<accession>A0A1W1VMX6</accession>
<dbReference type="GO" id="GO:0019843">
    <property type="term" value="F:rRNA binding"/>
    <property type="evidence" value="ECO:0007669"/>
    <property type="project" value="UniProtKB-KW"/>
</dbReference>
<keyword evidence="5 10" id="KW-0547">Nucleotide-binding</keyword>
<feature type="binding site" evidence="10">
    <location>
        <position position="251"/>
    </location>
    <ligand>
        <name>Zn(2+)</name>
        <dbReference type="ChEBI" id="CHEBI:29105"/>
    </ligand>
</feature>
<dbReference type="Gene3D" id="3.40.50.300">
    <property type="entry name" value="P-loop containing nucleotide triphosphate hydrolases"/>
    <property type="match status" value="1"/>
</dbReference>
<evidence type="ECO:0000259" key="11">
    <source>
        <dbReference type="PROSITE" id="PS50936"/>
    </source>
</evidence>
<evidence type="ECO:0000256" key="8">
    <source>
        <dbReference type="ARBA" id="ARBA00022884"/>
    </source>
</evidence>
<evidence type="ECO:0000259" key="12">
    <source>
        <dbReference type="PROSITE" id="PS51721"/>
    </source>
</evidence>
<evidence type="ECO:0000256" key="9">
    <source>
        <dbReference type="ARBA" id="ARBA00023134"/>
    </source>
</evidence>
<dbReference type="GO" id="GO:0046872">
    <property type="term" value="F:metal ion binding"/>
    <property type="evidence" value="ECO:0007669"/>
    <property type="project" value="UniProtKB-KW"/>
</dbReference>
<dbReference type="EC" id="3.6.1.-" evidence="10"/>
<keyword evidence="2 10" id="KW-0690">Ribosome biogenesis</keyword>
<dbReference type="InterPro" id="IPR012340">
    <property type="entry name" value="NA-bd_OB-fold"/>
</dbReference>
<comment type="similarity">
    <text evidence="10">Belongs to the TRAFAC class YlqF/YawG GTPase family. RsgA subfamily.</text>
</comment>
<feature type="domain" description="CP-type G" evidence="12">
    <location>
        <begin position="63"/>
        <end position="220"/>
    </location>
</feature>
<comment type="cofactor">
    <cofactor evidence="10">
        <name>Zn(2+)</name>
        <dbReference type="ChEBI" id="CHEBI:29105"/>
    </cofactor>
    <text evidence="10">Binds 1 zinc ion per subunit.</text>
</comment>